<dbReference type="GO" id="GO:0005829">
    <property type="term" value="C:cytosol"/>
    <property type="evidence" value="ECO:0007669"/>
    <property type="project" value="TreeGrafter"/>
</dbReference>
<dbReference type="CDD" id="cd06661">
    <property type="entry name" value="GGCT_like"/>
    <property type="match status" value="1"/>
</dbReference>
<dbReference type="InterPro" id="IPR039126">
    <property type="entry name" value="GGACT"/>
</dbReference>
<evidence type="ECO:0000313" key="6">
    <source>
        <dbReference type="Proteomes" id="UP000193006"/>
    </source>
</evidence>
<evidence type="ECO:0000313" key="5">
    <source>
        <dbReference type="EMBL" id="ARK30706.1"/>
    </source>
</evidence>
<dbReference type="STRING" id="199441.BkAM31D_13170"/>
<dbReference type="PANTHER" id="PTHR12510">
    <property type="entry name" value="TROPONIN C-AKIN-1 PROTEIN"/>
    <property type="match status" value="1"/>
</dbReference>
<dbReference type="EMBL" id="CP020814">
    <property type="protein sequence ID" value="ARK30706.1"/>
    <property type="molecule type" value="Genomic_DNA"/>
</dbReference>
<dbReference type="GO" id="GO:0061929">
    <property type="term" value="F:gamma-glutamylaminecyclotransferase activity"/>
    <property type="evidence" value="ECO:0007669"/>
    <property type="project" value="InterPro"/>
</dbReference>
<comment type="similarity">
    <text evidence="1 3">Belongs to the gamma-glutamylcyclotransferase family.</text>
</comment>
<name>A0A1X9MBA6_9BACI</name>
<protein>
    <recommendedName>
        <fullName evidence="3">Gamma-glutamylcyclotransferase family protein</fullName>
    </recommendedName>
</protein>
<evidence type="ECO:0000256" key="2">
    <source>
        <dbReference type="PIRSR" id="PIRSR639126-1"/>
    </source>
</evidence>
<dbReference type="Proteomes" id="UP000193006">
    <property type="component" value="Chromosome"/>
</dbReference>
<dbReference type="InterPro" id="IPR036568">
    <property type="entry name" value="GGCT-like_sf"/>
</dbReference>
<dbReference type="InterPro" id="IPR009288">
    <property type="entry name" value="AIG2-like_dom"/>
</dbReference>
<keyword evidence="5" id="KW-0456">Lyase</keyword>
<dbReference type="InterPro" id="IPR013024">
    <property type="entry name" value="GGCT-like"/>
</dbReference>
<keyword evidence="6" id="KW-1185">Reference proteome</keyword>
<feature type="active site" description="Proton acceptor" evidence="2">
    <location>
        <position position="72"/>
    </location>
</feature>
<dbReference type="Pfam" id="PF06094">
    <property type="entry name" value="GGACT"/>
    <property type="match status" value="1"/>
</dbReference>
<dbReference type="Gene3D" id="3.10.490.10">
    <property type="entry name" value="Gamma-glutamyl cyclotransferase-like"/>
    <property type="match status" value="1"/>
</dbReference>
<evidence type="ECO:0000256" key="1">
    <source>
        <dbReference type="ARBA" id="ARBA00008861"/>
    </source>
</evidence>
<dbReference type="RefSeq" id="WP_066149446.1">
    <property type="nucleotide sequence ID" value="NZ_CP020814.1"/>
</dbReference>
<accession>A0A1X9MBA6</accession>
<evidence type="ECO:0000259" key="4">
    <source>
        <dbReference type="Pfam" id="PF06094"/>
    </source>
</evidence>
<gene>
    <name evidence="5" type="primary">btrG</name>
    <name evidence="5" type="ORF">BkAM31D_13170</name>
</gene>
<proteinExistence type="inferred from homology"/>
<dbReference type="KEGG" id="bkw:BkAM31D_13170"/>
<dbReference type="AlphaFoldDB" id="A0A1X9MBA6"/>
<dbReference type="PANTHER" id="PTHR12510:SF4">
    <property type="entry name" value="GAMMA-GLUTAMYLAMINECYCLOTRANSFERASE"/>
    <property type="match status" value="1"/>
</dbReference>
<dbReference type="SUPFAM" id="SSF110857">
    <property type="entry name" value="Gamma-glutamyl cyclotransferase-like"/>
    <property type="match status" value="1"/>
</dbReference>
<sequence>MKLFVYGTLRKGGANHTFLDKAILLKENCWVYGELHDTKKGYPILKDHQNAIVWGEVYEVNQELLNHVDVLEGYSHTGSDNEYIRVIRQIYTEGYTLHAFVYIAGKTFHNCDQLIKSGNWFDVKPM</sequence>
<reference evidence="5 6" key="1">
    <citation type="submission" date="2017-04" db="EMBL/GenBank/DDBJ databases">
        <title>Bacillus krulwichiae AM31D Genome sequencing and assembly.</title>
        <authorList>
            <person name="Krulwich T.A."/>
            <person name="Anastor L."/>
            <person name="Ehrlich R."/>
            <person name="Ehrlich G.D."/>
            <person name="Janto B."/>
        </authorList>
    </citation>
    <scope>NUCLEOTIDE SEQUENCE [LARGE SCALE GENOMIC DNA]</scope>
    <source>
        <strain evidence="5 6">AM31D</strain>
    </source>
</reference>
<evidence type="ECO:0000256" key="3">
    <source>
        <dbReference type="RuleBase" id="RU367036"/>
    </source>
</evidence>
<dbReference type="GO" id="GO:0016740">
    <property type="term" value="F:transferase activity"/>
    <property type="evidence" value="ECO:0007669"/>
    <property type="project" value="UniProtKB-KW"/>
</dbReference>
<feature type="domain" description="Gamma-glutamylcyclotransferase AIG2-like" evidence="4">
    <location>
        <begin position="3"/>
        <end position="120"/>
    </location>
</feature>
<keyword evidence="5" id="KW-0808">Transferase</keyword>
<organism evidence="5 6">
    <name type="scientific">Halalkalibacter krulwichiae</name>
    <dbReference type="NCBI Taxonomy" id="199441"/>
    <lineage>
        <taxon>Bacteria</taxon>
        <taxon>Bacillati</taxon>
        <taxon>Bacillota</taxon>
        <taxon>Bacilli</taxon>
        <taxon>Bacillales</taxon>
        <taxon>Bacillaceae</taxon>
        <taxon>Halalkalibacter</taxon>
    </lineage>
</organism>